<keyword evidence="1" id="KW-0614">Plasmid</keyword>
<reference evidence="1" key="1">
    <citation type="submission" date="2016-12" db="EMBL/GenBank/DDBJ databases">
        <title>Bacillus turingiensis from Tocantins.</title>
        <authorList>
            <person name="Alves G.B."/>
            <person name="Melo F.L."/>
            <person name="Campos F.S."/>
            <person name="Correa R.F.T."/>
            <person name="Ribeiro B.M."/>
            <person name="Aguiar R.W.S."/>
        </authorList>
    </citation>
    <scope>NUCLEOTIDE SEQUENCE</scope>
    <source>
        <strain evidence="1">1.24</strain>
        <plasmid evidence="1">pT0124-4</plasmid>
    </source>
</reference>
<dbReference type="EMBL" id="KY352353">
    <property type="protein sequence ID" value="ASO64561.1"/>
    <property type="molecule type" value="Genomic_DNA"/>
</dbReference>
<proteinExistence type="predicted"/>
<sequence>MSRYVCLSLCDYRYVTDGEIFKVMEHEKSILDTKHKKIVLLLIEMARLYDEMNHSSGWKCVGMGVDFLL</sequence>
<dbReference type="AlphaFoldDB" id="Q8KNR4"/>
<accession>Q8KNR4</accession>
<dbReference type="RefSeq" id="WP_012211120.1">
    <property type="nucleotide sequence ID" value="NZ_JABXXM010000009.1"/>
</dbReference>
<organism evidence="1">
    <name type="scientific">Bacillus thuringiensis subsp. israelensis</name>
    <dbReference type="NCBI Taxonomy" id="1430"/>
    <lineage>
        <taxon>Bacteria</taxon>
        <taxon>Bacillati</taxon>
        <taxon>Bacillota</taxon>
        <taxon>Bacilli</taxon>
        <taxon>Bacillales</taxon>
        <taxon>Bacillaceae</taxon>
        <taxon>Bacillus</taxon>
        <taxon>Bacillus cereus group</taxon>
    </lineage>
</organism>
<evidence type="ECO:0000313" key="1">
    <source>
        <dbReference type="EMBL" id="ASO64561.1"/>
    </source>
</evidence>
<geneLocation type="plasmid" evidence="1">
    <name>pT0124-4</name>
</geneLocation>
<protein>
    <submittedName>
        <fullName evidence="1">Uncharacterized protein</fullName>
    </submittedName>
</protein>
<name>Q8KNR4_BACTI</name>